<gene>
    <name evidence="1" type="ORF">METZ01_LOCUS288721</name>
</gene>
<name>A0A382LKV3_9ZZZZ</name>
<organism evidence="1">
    <name type="scientific">marine metagenome</name>
    <dbReference type="NCBI Taxonomy" id="408172"/>
    <lineage>
        <taxon>unclassified sequences</taxon>
        <taxon>metagenomes</taxon>
        <taxon>ecological metagenomes</taxon>
    </lineage>
</organism>
<evidence type="ECO:0008006" key="2">
    <source>
        <dbReference type="Google" id="ProtNLM"/>
    </source>
</evidence>
<accession>A0A382LKV3</accession>
<dbReference type="InterPro" id="IPR037479">
    <property type="entry name" value="Tauto_MSAD"/>
</dbReference>
<dbReference type="SUPFAM" id="SSF55331">
    <property type="entry name" value="Tautomerase/MIF"/>
    <property type="match status" value="1"/>
</dbReference>
<evidence type="ECO:0000313" key="1">
    <source>
        <dbReference type="EMBL" id="SVC35867.1"/>
    </source>
</evidence>
<dbReference type="AlphaFoldDB" id="A0A382LKV3"/>
<protein>
    <recommendedName>
        <fullName evidence="2">4-oxalocrotonate tautomerase domain-containing protein</fullName>
    </recommendedName>
</protein>
<dbReference type="Gene3D" id="3.30.429.10">
    <property type="entry name" value="Macrophage Migration Inhibitory Factor"/>
    <property type="match status" value="1"/>
</dbReference>
<proteinExistence type="predicted"/>
<dbReference type="InterPro" id="IPR014347">
    <property type="entry name" value="Tautomerase/MIF_sf"/>
</dbReference>
<reference evidence="1" key="1">
    <citation type="submission" date="2018-05" db="EMBL/GenBank/DDBJ databases">
        <authorList>
            <person name="Lanie J.A."/>
            <person name="Ng W.-L."/>
            <person name="Kazmierczak K.M."/>
            <person name="Andrzejewski T.M."/>
            <person name="Davidsen T.M."/>
            <person name="Wayne K.J."/>
            <person name="Tettelin H."/>
            <person name="Glass J.I."/>
            <person name="Rusch D."/>
            <person name="Podicherti R."/>
            <person name="Tsui H.-C.T."/>
            <person name="Winkler M.E."/>
        </authorList>
    </citation>
    <scope>NUCLEOTIDE SEQUENCE</scope>
</reference>
<dbReference type="Pfam" id="PF14552">
    <property type="entry name" value="Tautomerase_2"/>
    <property type="match status" value="1"/>
</dbReference>
<sequence>MIEGHSVETKRQLIRVLFEHVPKRVGISTTDLEICIQESPVHNWGFRGQLGDEIQLNYRVDV</sequence>
<dbReference type="EMBL" id="UINC01086949">
    <property type="protein sequence ID" value="SVC35867.1"/>
    <property type="molecule type" value="Genomic_DNA"/>
</dbReference>